<dbReference type="AlphaFoldDB" id="A0A9X0BGV5"/>
<reference evidence="2" key="2">
    <citation type="journal article" date="2023" name="IMA Fungus">
        <title>Comparative genomic study of the Penicillium genus elucidates a diverse pangenome and 15 lateral gene transfer events.</title>
        <authorList>
            <person name="Petersen C."/>
            <person name="Sorensen T."/>
            <person name="Nielsen M.R."/>
            <person name="Sondergaard T.E."/>
            <person name="Sorensen J.L."/>
            <person name="Fitzpatrick D.A."/>
            <person name="Frisvad J.C."/>
            <person name="Nielsen K.L."/>
        </authorList>
    </citation>
    <scope>NUCLEOTIDE SEQUENCE</scope>
    <source>
        <strain evidence="2">IBT 17660</strain>
    </source>
</reference>
<comment type="caution">
    <text evidence="2">The sequence shown here is derived from an EMBL/GenBank/DDBJ whole genome shotgun (WGS) entry which is preliminary data.</text>
</comment>
<evidence type="ECO:0000256" key="1">
    <source>
        <dbReference type="SAM" id="MobiDB-lite"/>
    </source>
</evidence>
<name>A0A9X0BGV5_9EURO</name>
<gene>
    <name evidence="2" type="ORF">N7530_012578</name>
</gene>
<feature type="region of interest" description="Disordered" evidence="1">
    <location>
        <begin position="89"/>
        <end position="117"/>
    </location>
</feature>
<sequence length="196" mass="23181">MSQSGRWTRKYGLRWTIRGPGQIPGNIQQNHTLYLKSPFREQRGPRGTIDSRLPKCLRADVTETESEQVIRSLSPISWHMQFNSTRHRRSHLSITSLPSQRSSRHQESAPSCPTERNVPTHYLRADRMDGKAPDKFPVWTKVDWDSRHKKPRFPPFFVKLFDEWVYLMTKFLPTKMRGVLWRIDFTQNGDVRSLKY</sequence>
<proteinExistence type="predicted"/>
<dbReference type="Proteomes" id="UP001147760">
    <property type="component" value="Unassembled WGS sequence"/>
</dbReference>
<evidence type="ECO:0000313" key="2">
    <source>
        <dbReference type="EMBL" id="KAJ5457304.1"/>
    </source>
</evidence>
<dbReference type="EMBL" id="JAPWDO010000009">
    <property type="protein sequence ID" value="KAJ5457304.1"/>
    <property type="molecule type" value="Genomic_DNA"/>
</dbReference>
<protein>
    <submittedName>
        <fullName evidence="2">Uncharacterized protein</fullName>
    </submittedName>
</protein>
<organism evidence="2 3">
    <name type="scientific">Penicillium desertorum</name>
    <dbReference type="NCBI Taxonomy" id="1303715"/>
    <lineage>
        <taxon>Eukaryota</taxon>
        <taxon>Fungi</taxon>
        <taxon>Dikarya</taxon>
        <taxon>Ascomycota</taxon>
        <taxon>Pezizomycotina</taxon>
        <taxon>Eurotiomycetes</taxon>
        <taxon>Eurotiomycetidae</taxon>
        <taxon>Eurotiales</taxon>
        <taxon>Aspergillaceae</taxon>
        <taxon>Penicillium</taxon>
    </lineage>
</organism>
<reference evidence="2" key="1">
    <citation type="submission" date="2022-12" db="EMBL/GenBank/DDBJ databases">
        <authorList>
            <person name="Petersen C."/>
        </authorList>
    </citation>
    <scope>NUCLEOTIDE SEQUENCE</scope>
    <source>
        <strain evidence="2">IBT 17660</strain>
    </source>
</reference>
<keyword evidence="3" id="KW-1185">Reference proteome</keyword>
<accession>A0A9X0BGV5</accession>
<feature type="compositionally biased region" description="Polar residues" evidence="1">
    <location>
        <begin position="92"/>
        <end position="101"/>
    </location>
</feature>
<evidence type="ECO:0000313" key="3">
    <source>
        <dbReference type="Proteomes" id="UP001147760"/>
    </source>
</evidence>
<dbReference type="OrthoDB" id="4348291at2759"/>